<feature type="compositionally biased region" description="Polar residues" evidence="1">
    <location>
        <begin position="178"/>
        <end position="189"/>
    </location>
</feature>
<feature type="domain" description="DUF7896" evidence="2">
    <location>
        <begin position="362"/>
        <end position="428"/>
    </location>
</feature>
<dbReference type="InterPro" id="IPR057218">
    <property type="entry name" value="DUF7896"/>
</dbReference>
<dbReference type="AlphaFoldDB" id="A0AAV9U8W8"/>
<gene>
    <name evidence="3" type="ORF">TWF696_001452</name>
</gene>
<dbReference type="Pfam" id="PF25438">
    <property type="entry name" value="DUF7896"/>
    <property type="match status" value="1"/>
</dbReference>
<feature type="compositionally biased region" description="Low complexity" evidence="1">
    <location>
        <begin position="302"/>
        <end position="313"/>
    </location>
</feature>
<feature type="region of interest" description="Disordered" evidence="1">
    <location>
        <begin position="461"/>
        <end position="510"/>
    </location>
</feature>
<evidence type="ECO:0000256" key="1">
    <source>
        <dbReference type="SAM" id="MobiDB-lite"/>
    </source>
</evidence>
<dbReference type="PANTHER" id="PTHR42031:SF1">
    <property type="entry name" value="KEY LIME PATHOGENICITY PROTEIN"/>
    <property type="match status" value="1"/>
</dbReference>
<dbReference type="EMBL" id="JAVHNQ010000010">
    <property type="protein sequence ID" value="KAK6337980.1"/>
    <property type="molecule type" value="Genomic_DNA"/>
</dbReference>
<reference evidence="3 4" key="1">
    <citation type="submission" date="2019-10" db="EMBL/GenBank/DDBJ databases">
        <authorList>
            <person name="Palmer J.M."/>
        </authorList>
    </citation>
    <scope>NUCLEOTIDE SEQUENCE [LARGE SCALE GENOMIC DNA]</scope>
    <source>
        <strain evidence="3 4">TWF696</strain>
    </source>
</reference>
<evidence type="ECO:0000313" key="4">
    <source>
        <dbReference type="Proteomes" id="UP001375240"/>
    </source>
</evidence>
<accession>A0AAV9U8W8</accession>
<feature type="compositionally biased region" description="Polar residues" evidence="1">
    <location>
        <begin position="205"/>
        <end position="230"/>
    </location>
</feature>
<feature type="compositionally biased region" description="Basic and acidic residues" evidence="1">
    <location>
        <begin position="471"/>
        <end position="483"/>
    </location>
</feature>
<organism evidence="3 4">
    <name type="scientific">Orbilia brochopaga</name>
    <dbReference type="NCBI Taxonomy" id="3140254"/>
    <lineage>
        <taxon>Eukaryota</taxon>
        <taxon>Fungi</taxon>
        <taxon>Dikarya</taxon>
        <taxon>Ascomycota</taxon>
        <taxon>Pezizomycotina</taxon>
        <taxon>Orbiliomycetes</taxon>
        <taxon>Orbiliales</taxon>
        <taxon>Orbiliaceae</taxon>
        <taxon>Orbilia</taxon>
    </lineage>
</organism>
<evidence type="ECO:0000313" key="3">
    <source>
        <dbReference type="EMBL" id="KAK6337980.1"/>
    </source>
</evidence>
<dbReference type="Proteomes" id="UP001375240">
    <property type="component" value="Unassembled WGS sequence"/>
</dbReference>
<feature type="compositionally biased region" description="Polar residues" evidence="1">
    <location>
        <begin position="285"/>
        <end position="301"/>
    </location>
</feature>
<feature type="compositionally biased region" description="Polar residues" evidence="1">
    <location>
        <begin position="494"/>
        <end position="507"/>
    </location>
</feature>
<keyword evidence="4" id="KW-1185">Reference proteome</keyword>
<feature type="region of interest" description="Disordered" evidence="1">
    <location>
        <begin position="265"/>
        <end position="336"/>
    </location>
</feature>
<comment type="caution">
    <text evidence="3">The sequence shown here is derived from an EMBL/GenBank/DDBJ whole genome shotgun (WGS) entry which is preliminary data.</text>
</comment>
<sequence length="642" mass="70832">MQRTVRMDAPSGAAHDPVRQQFLRQLHWFLSQITAEAAQESAGSNFDKQKRNDKFYNSLKILADHVVRFNDNREKIRESASASISAPRATTGDYASLQAQSVSTGAFMQTQPASSVAQQNSELGSLAQTSLPKNRNFAEAQMPQGNINIPVAMSGAPKGQSVSPTMSLEASFAAMPSLQGSRAHSSESVPTVGAMSAPRSPIPNPTRNSNGMNQNAPGPSVSQAKPSSNFGFVVPQKRPAPSSIPPLQAAAMASTAEIEATFAAANDLMNPRRDNSRVPQPSDIPRNQSQYASASSTAPLMNNNNDDGNNSSGSRKRKRQKKQWCPHCNDHKEGFRGPHELARHMNIQHTTKKTVYIVYDDSPEQNMFKDCKHCTRRKIYGQDYNAACHLRRAHFNKRLKTDTPAQKEFKQLHPDHPPMEELRPWLRKCIVDVSKLKEKKYIDTQDEAIIKMEPAVKHDDQALSDMEQEADQDHSISDDDYRQDGPATPPPESQYETELQPESQPSASKAAMNDSMLDNFVDFDFQFGLDPTTSMLDDFTQQPEFVFNTPSATVPPPQQSAVPRGASAKNLFASQLQFLGIQPGQIVVDKVPDFVGLDPNAMFGLQYEMAPSDSNNVEVSGGGEAMSFDNFDFNQFLHGTIM</sequence>
<name>A0AAV9U8W8_9PEZI</name>
<protein>
    <recommendedName>
        <fullName evidence="2">DUF7896 domain-containing protein</fullName>
    </recommendedName>
</protein>
<evidence type="ECO:0000259" key="2">
    <source>
        <dbReference type="Pfam" id="PF25438"/>
    </source>
</evidence>
<feature type="region of interest" description="Disordered" evidence="1">
    <location>
        <begin position="178"/>
        <end position="248"/>
    </location>
</feature>
<dbReference type="PANTHER" id="PTHR42031">
    <property type="entry name" value="KEY LIME PATHOGENICITY PROTEIN"/>
    <property type="match status" value="1"/>
</dbReference>
<proteinExistence type="predicted"/>
<feature type="compositionally biased region" description="Basic residues" evidence="1">
    <location>
        <begin position="314"/>
        <end position="324"/>
    </location>
</feature>